<proteinExistence type="predicted"/>
<dbReference type="SMART" id="SM00382">
    <property type="entry name" value="AAA"/>
    <property type="match status" value="1"/>
</dbReference>
<evidence type="ECO:0000313" key="11">
    <source>
        <dbReference type="EMBL" id="NKE08507.1"/>
    </source>
</evidence>
<keyword evidence="2" id="KW-0813">Transport</keyword>
<comment type="subcellular location">
    <subcellularLocation>
        <location evidence="1">Cell membrane</location>
        <topology evidence="1">Peripheral membrane protein</topology>
    </subcellularLocation>
</comment>
<keyword evidence="9" id="KW-0472">Membrane</keyword>
<gene>
    <name evidence="11" type="ORF">GTW58_00810</name>
</gene>
<organism evidence="11 12">
    <name type="scientific">Kocuria subflava</name>
    <dbReference type="NCBI Taxonomy" id="1736139"/>
    <lineage>
        <taxon>Bacteria</taxon>
        <taxon>Bacillati</taxon>
        <taxon>Actinomycetota</taxon>
        <taxon>Actinomycetes</taxon>
        <taxon>Micrococcales</taxon>
        <taxon>Micrococcaceae</taxon>
        <taxon>Kocuria</taxon>
    </lineage>
</organism>
<keyword evidence="8" id="KW-0406">Ion transport</keyword>
<dbReference type="GO" id="GO:0005886">
    <property type="term" value="C:plasma membrane"/>
    <property type="evidence" value="ECO:0007669"/>
    <property type="project" value="UniProtKB-SubCell"/>
</dbReference>
<dbReference type="GO" id="GO:0006826">
    <property type="term" value="P:iron ion transport"/>
    <property type="evidence" value="ECO:0007669"/>
    <property type="project" value="UniProtKB-KW"/>
</dbReference>
<dbReference type="Pfam" id="PF00005">
    <property type="entry name" value="ABC_tran"/>
    <property type="match status" value="1"/>
</dbReference>
<accession>A0A846TTB5</accession>
<keyword evidence="7" id="KW-0408">Iron</keyword>
<evidence type="ECO:0000256" key="2">
    <source>
        <dbReference type="ARBA" id="ARBA00022448"/>
    </source>
</evidence>
<dbReference type="Gene3D" id="3.40.50.300">
    <property type="entry name" value="P-loop containing nucleotide triphosphate hydrolases"/>
    <property type="match status" value="1"/>
</dbReference>
<evidence type="ECO:0000256" key="3">
    <source>
        <dbReference type="ARBA" id="ARBA00022475"/>
    </source>
</evidence>
<name>A0A846TTB5_9MICC</name>
<evidence type="ECO:0000256" key="9">
    <source>
        <dbReference type="ARBA" id="ARBA00023136"/>
    </source>
</evidence>
<dbReference type="InterPro" id="IPR051535">
    <property type="entry name" value="Siderophore_ABC-ATPase"/>
</dbReference>
<keyword evidence="5" id="KW-0547">Nucleotide-binding</keyword>
<dbReference type="PANTHER" id="PTHR42771">
    <property type="entry name" value="IRON(3+)-HYDROXAMATE IMPORT ATP-BINDING PROTEIN FHUC"/>
    <property type="match status" value="1"/>
</dbReference>
<dbReference type="CDD" id="cd03214">
    <property type="entry name" value="ABC_Iron-Siderophores_B12_Hemin"/>
    <property type="match status" value="1"/>
</dbReference>
<keyword evidence="12" id="KW-1185">Reference proteome</keyword>
<evidence type="ECO:0000256" key="1">
    <source>
        <dbReference type="ARBA" id="ARBA00004202"/>
    </source>
</evidence>
<dbReference type="InterPro" id="IPR003593">
    <property type="entry name" value="AAA+_ATPase"/>
</dbReference>
<dbReference type="GO" id="GO:0016887">
    <property type="term" value="F:ATP hydrolysis activity"/>
    <property type="evidence" value="ECO:0007669"/>
    <property type="project" value="InterPro"/>
</dbReference>
<dbReference type="GO" id="GO:0005524">
    <property type="term" value="F:ATP binding"/>
    <property type="evidence" value="ECO:0007669"/>
    <property type="project" value="UniProtKB-KW"/>
</dbReference>
<dbReference type="PROSITE" id="PS00211">
    <property type="entry name" value="ABC_TRANSPORTER_1"/>
    <property type="match status" value="1"/>
</dbReference>
<evidence type="ECO:0000259" key="10">
    <source>
        <dbReference type="PROSITE" id="PS50893"/>
    </source>
</evidence>
<evidence type="ECO:0000256" key="7">
    <source>
        <dbReference type="ARBA" id="ARBA00023004"/>
    </source>
</evidence>
<dbReference type="PROSITE" id="PS50893">
    <property type="entry name" value="ABC_TRANSPORTER_2"/>
    <property type="match status" value="1"/>
</dbReference>
<dbReference type="SUPFAM" id="SSF52540">
    <property type="entry name" value="P-loop containing nucleoside triphosphate hydrolases"/>
    <property type="match status" value="1"/>
</dbReference>
<dbReference type="InterPro" id="IPR017871">
    <property type="entry name" value="ABC_transporter-like_CS"/>
</dbReference>
<dbReference type="InterPro" id="IPR027417">
    <property type="entry name" value="P-loop_NTPase"/>
</dbReference>
<evidence type="ECO:0000256" key="4">
    <source>
        <dbReference type="ARBA" id="ARBA00022496"/>
    </source>
</evidence>
<protein>
    <submittedName>
        <fullName evidence="11">ABC transporter ATP-binding protein</fullName>
    </submittedName>
</protein>
<keyword evidence="4" id="KW-0410">Iron transport</keyword>
<feature type="domain" description="ABC transporter" evidence="10">
    <location>
        <begin position="6"/>
        <end position="244"/>
    </location>
</feature>
<dbReference type="FunFam" id="3.40.50.300:FF:000134">
    <property type="entry name" value="Iron-enterobactin ABC transporter ATP-binding protein"/>
    <property type="match status" value="1"/>
</dbReference>
<evidence type="ECO:0000256" key="6">
    <source>
        <dbReference type="ARBA" id="ARBA00022840"/>
    </source>
</evidence>
<keyword evidence="3" id="KW-1003">Cell membrane</keyword>
<comment type="caution">
    <text evidence="11">The sequence shown here is derived from an EMBL/GenBank/DDBJ whole genome shotgun (WGS) entry which is preliminary data.</text>
</comment>
<evidence type="ECO:0000313" key="12">
    <source>
        <dbReference type="Proteomes" id="UP000521379"/>
    </source>
</evidence>
<reference evidence="11 12" key="1">
    <citation type="submission" date="2020-02" db="EMBL/GenBank/DDBJ databases">
        <authorList>
            <person name="Sun Q."/>
        </authorList>
    </citation>
    <scope>NUCLEOTIDE SEQUENCE [LARGE SCALE GENOMIC DNA]</scope>
    <source>
        <strain evidence="11 12">YIM 13062</strain>
    </source>
</reference>
<dbReference type="Proteomes" id="UP000521379">
    <property type="component" value="Unassembled WGS sequence"/>
</dbReference>
<sequence length="281" mass="30156">MIEPIFQTQGLSLGYGSRVAVTDVDLSIAPNQTTVLIGANGSGKSTLFKGLSRQLTARTGSIRFNGTELNSLRPKAYARQVALLPQAPVVPEGLTVLELVARGRHPHRRWWGAPSPGDDDAIARALSMTNLSGLAERPVDELSGGQRQRAWIALVLAQDTPTVLLDEPTAALDLAHQVELLDLLRGLRRPDGTRTTVVAVLHELNLAARVADRVIALKDGRVALAGTPSQVFTPEVLQDVFDLKADVIQDPTEGHPVILPRGRTESALVALPEDPLVGERS</sequence>
<dbReference type="EMBL" id="JAAVUN010000001">
    <property type="protein sequence ID" value="NKE08507.1"/>
    <property type="molecule type" value="Genomic_DNA"/>
</dbReference>
<dbReference type="AlphaFoldDB" id="A0A846TTB5"/>
<evidence type="ECO:0000256" key="5">
    <source>
        <dbReference type="ARBA" id="ARBA00022741"/>
    </source>
</evidence>
<dbReference type="RefSeq" id="WP_119932147.1">
    <property type="nucleotide sequence ID" value="NZ_JAAVUN010000001.1"/>
</dbReference>
<keyword evidence="6 11" id="KW-0067">ATP-binding</keyword>
<evidence type="ECO:0000256" key="8">
    <source>
        <dbReference type="ARBA" id="ARBA00023065"/>
    </source>
</evidence>
<dbReference type="InterPro" id="IPR003439">
    <property type="entry name" value="ABC_transporter-like_ATP-bd"/>
</dbReference>
<dbReference type="PANTHER" id="PTHR42771:SF2">
    <property type="entry name" value="IRON(3+)-HYDROXAMATE IMPORT ATP-BINDING PROTEIN FHUC"/>
    <property type="match status" value="1"/>
</dbReference>